<evidence type="ECO:0000256" key="4">
    <source>
        <dbReference type="ARBA" id="ARBA00022927"/>
    </source>
</evidence>
<evidence type="ECO:0000256" key="3">
    <source>
        <dbReference type="ARBA" id="ARBA00022737"/>
    </source>
</evidence>
<gene>
    <name evidence="7" type="ORF">DCAR_0205517</name>
</gene>
<dbReference type="SMART" id="SM00185">
    <property type="entry name" value="ARM"/>
    <property type="match status" value="8"/>
</dbReference>
<dbReference type="InterPro" id="IPR016024">
    <property type="entry name" value="ARM-type_fold"/>
</dbReference>
<protein>
    <recommendedName>
        <fullName evidence="5">Importin subunit alpha</fullName>
    </recommendedName>
</protein>
<comment type="similarity">
    <text evidence="1 5">Belongs to the importin alpha family.</text>
</comment>
<evidence type="ECO:0000313" key="8">
    <source>
        <dbReference type="Proteomes" id="UP000077755"/>
    </source>
</evidence>
<dbReference type="PIRSF" id="PIRSF005673">
    <property type="entry name" value="Importin_alpha"/>
    <property type="match status" value="1"/>
</dbReference>
<dbReference type="InterPro" id="IPR032413">
    <property type="entry name" value="Arm_3"/>
</dbReference>
<dbReference type="InterPro" id="IPR000225">
    <property type="entry name" value="Armadillo"/>
</dbReference>
<dbReference type="Pfam" id="PF00514">
    <property type="entry name" value="Arm"/>
    <property type="match status" value="8"/>
</dbReference>
<keyword evidence="2 5" id="KW-0813">Transport</keyword>
<keyword evidence="3" id="KW-0677">Repeat</keyword>
<dbReference type="GO" id="GO:0061608">
    <property type="term" value="F:nuclear import signal receptor activity"/>
    <property type="evidence" value="ECO:0007669"/>
    <property type="project" value="InterPro"/>
</dbReference>
<evidence type="ECO:0000256" key="5">
    <source>
        <dbReference type="PIRNR" id="PIRNR005673"/>
    </source>
</evidence>
<dbReference type="EMBL" id="CP093344">
    <property type="protein sequence ID" value="WOG86315.1"/>
    <property type="molecule type" value="Genomic_DNA"/>
</dbReference>
<dbReference type="InterPro" id="IPR011989">
    <property type="entry name" value="ARM-like"/>
</dbReference>
<accession>A0AAF0WAF3</accession>
<organism evidence="7 8">
    <name type="scientific">Daucus carota subsp. sativus</name>
    <name type="common">Carrot</name>
    <dbReference type="NCBI Taxonomy" id="79200"/>
    <lineage>
        <taxon>Eukaryota</taxon>
        <taxon>Viridiplantae</taxon>
        <taxon>Streptophyta</taxon>
        <taxon>Embryophyta</taxon>
        <taxon>Tracheophyta</taxon>
        <taxon>Spermatophyta</taxon>
        <taxon>Magnoliopsida</taxon>
        <taxon>eudicotyledons</taxon>
        <taxon>Gunneridae</taxon>
        <taxon>Pentapetalae</taxon>
        <taxon>asterids</taxon>
        <taxon>campanulids</taxon>
        <taxon>Apiales</taxon>
        <taxon>Apiaceae</taxon>
        <taxon>Apioideae</taxon>
        <taxon>Scandiceae</taxon>
        <taxon>Daucinae</taxon>
        <taxon>Daucus</taxon>
        <taxon>Daucus sect. Daucus</taxon>
    </lineage>
</organism>
<evidence type="ECO:0000256" key="2">
    <source>
        <dbReference type="ARBA" id="ARBA00022448"/>
    </source>
</evidence>
<sequence>MAVDCCGRLEIREFVHGETPLKKRCECLQSDDELVPSFPALVARLWSSDGDSQLEATTQFRKLLSTVGTPPNVEIPSGVVRHFVYFLTQDNHQRLQFEAAWALTNIAFESSENTIMVIEQGALPNLIRLLHSPSDTVREQAVWVLGNLAGDSPNSRDLVLAAGALLPLLALLNGNEKHSMLGVATWTLLNFCRGKPRPPFHQIRPALPALLRLVHSTDVAILTDACLALSHLSDGSCEIIQAVIEAGFCPHLVHLLGHFSPWVLIPALRTVGNIAAGGAVQTQCIIEHSVLPSLLNLLMIQDHMTDVKKEACRTVSNIAAGNKENLQEIFKVGLFVPLLNLCQNAEFDVKKEAVCAISNATSGGSEAQIRYLVRQNCIKPLCDLLDCPESRIVTACLEGLANILEVGEAEKNLKRNVNYYAQLIDEAKGLGKIKNLQNYDNNEIREKAVEIVETYWLRYSDGTWSRFSFSKAGGHILQSTLQSKLKSLMVDDLVMINE</sequence>
<dbReference type="Pfam" id="PF16186">
    <property type="entry name" value="Arm_3"/>
    <property type="match status" value="1"/>
</dbReference>
<feature type="repeat" description="ARM" evidence="6">
    <location>
        <begin position="289"/>
        <end position="333"/>
    </location>
</feature>
<dbReference type="InterPro" id="IPR024931">
    <property type="entry name" value="Importin_alpha"/>
</dbReference>
<dbReference type="AlphaFoldDB" id="A0AAF0WAF3"/>
<dbReference type="GO" id="GO:0005737">
    <property type="term" value="C:cytoplasm"/>
    <property type="evidence" value="ECO:0007669"/>
    <property type="project" value="InterPro"/>
</dbReference>
<feature type="repeat" description="ARM" evidence="6">
    <location>
        <begin position="121"/>
        <end position="163"/>
    </location>
</feature>
<dbReference type="FunFam" id="1.25.10.10:FF:000009">
    <property type="entry name" value="Importin subunit alpha"/>
    <property type="match status" value="1"/>
</dbReference>
<proteinExistence type="inferred from homology"/>
<reference evidence="7" key="1">
    <citation type="journal article" date="2016" name="Nat. Genet.">
        <title>A high-quality carrot genome assembly provides new insights into carotenoid accumulation and asterid genome evolution.</title>
        <authorList>
            <person name="Iorizzo M."/>
            <person name="Ellison S."/>
            <person name="Senalik D."/>
            <person name="Zeng P."/>
            <person name="Satapoomin P."/>
            <person name="Huang J."/>
            <person name="Bowman M."/>
            <person name="Iovene M."/>
            <person name="Sanseverino W."/>
            <person name="Cavagnaro P."/>
            <person name="Yildiz M."/>
            <person name="Macko-Podgorni A."/>
            <person name="Moranska E."/>
            <person name="Grzebelus E."/>
            <person name="Grzebelus D."/>
            <person name="Ashrafi H."/>
            <person name="Zheng Z."/>
            <person name="Cheng S."/>
            <person name="Spooner D."/>
            <person name="Van Deynze A."/>
            <person name="Simon P."/>
        </authorList>
    </citation>
    <scope>NUCLEOTIDE SEQUENCE</scope>
    <source>
        <tissue evidence="7">Leaf</tissue>
    </source>
</reference>
<keyword evidence="4 5" id="KW-0653">Protein transport</keyword>
<evidence type="ECO:0000256" key="6">
    <source>
        <dbReference type="PROSITE-ProRule" id="PRU00259"/>
    </source>
</evidence>
<dbReference type="SUPFAM" id="SSF48371">
    <property type="entry name" value="ARM repeat"/>
    <property type="match status" value="1"/>
</dbReference>
<evidence type="ECO:0000313" key="7">
    <source>
        <dbReference type="EMBL" id="WOG86315.1"/>
    </source>
</evidence>
<keyword evidence="8" id="KW-1185">Reference proteome</keyword>
<dbReference type="PROSITE" id="PS50176">
    <property type="entry name" value="ARM_REPEAT"/>
    <property type="match status" value="3"/>
</dbReference>
<dbReference type="GO" id="GO:0006606">
    <property type="term" value="P:protein import into nucleus"/>
    <property type="evidence" value="ECO:0007669"/>
    <property type="project" value="InterPro"/>
</dbReference>
<dbReference type="PANTHER" id="PTHR23316">
    <property type="entry name" value="IMPORTIN ALPHA"/>
    <property type="match status" value="1"/>
</dbReference>
<name>A0AAF0WAF3_DAUCS</name>
<dbReference type="Proteomes" id="UP000077755">
    <property type="component" value="Chromosome 2"/>
</dbReference>
<reference evidence="7" key="2">
    <citation type="submission" date="2022-03" db="EMBL/GenBank/DDBJ databases">
        <title>Draft title - Genomic analysis of global carrot germplasm unveils the trajectory of domestication and the origin of high carotenoid orange carrot.</title>
        <authorList>
            <person name="Iorizzo M."/>
            <person name="Ellison S."/>
            <person name="Senalik D."/>
            <person name="Macko-Podgorni A."/>
            <person name="Grzebelus D."/>
            <person name="Bostan H."/>
            <person name="Rolling W."/>
            <person name="Curaba J."/>
            <person name="Simon P."/>
        </authorList>
    </citation>
    <scope>NUCLEOTIDE SEQUENCE</scope>
    <source>
        <tissue evidence="7">Leaf</tissue>
    </source>
</reference>
<dbReference type="GO" id="GO:0005634">
    <property type="term" value="C:nucleus"/>
    <property type="evidence" value="ECO:0007669"/>
    <property type="project" value="UniProtKB-ARBA"/>
</dbReference>
<feature type="repeat" description="ARM" evidence="6">
    <location>
        <begin position="78"/>
        <end position="121"/>
    </location>
</feature>
<dbReference type="Gene3D" id="1.25.10.10">
    <property type="entry name" value="Leucine-rich Repeat Variant"/>
    <property type="match status" value="1"/>
</dbReference>
<evidence type="ECO:0000256" key="1">
    <source>
        <dbReference type="ARBA" id="ARBA00010394"/>
    </source>
</evidence>